<dbReference type="Gene3D" id="3.40.50.2300">
    <property type="match status" value="1"/>
</dbReference>
<dbReference type="SMART" id="SM00421">
    <property type="entry name" value="HTH_LUXR"/>
    <property type="match status" value="1"/>
</dbReference>
<dbReference type="GO" id="GO:0006355">
    <property type="term" value="P:regulation of DNA-templated transcription"/>
    <property type="evidence" value="ECO:0007669"/>
    <property type="project" value="InterPro"/>
</dbReference>
<name>A0A2S7XPL8_9GAMM</name>
<evidence type="ECO:0000256" key="2">
    <source>
        <dbReference type="ARBA" id="ARBA00023125"/>
    </source>
</evidence>
<dbReference type="RefSeq" id="WP_105074695.1">
    <property type="nucleotide sequence ID" value="NZ_PPGH01000037.1"/>
</dbReference>
<dbReference type="InterPro" id="IPR001789">
    <property type="entry name" value="Sig_transdc_resp-reg_receiver"/>
</dbReference>
<feature type="domain" description="HTH luxR-type" evidence="4">
    <location>
        <begin position="143"/>
        <end position="208"/>
    </location>
</feature>
<proteinExistence type="predicted"/>
<keyword evidence="1 3" id="KW-0597">Phosphoprotein</keyword>
<dbReference type="InterPro" id="IPR058245">
    <property type="entry name" value="NreC/VraR/RcsB-like_REC"/>
</dbReference>
<dbReference type="AlphaFoldDB" id="A0A2S7XPL8"/>
<dbReference type="PRINTS" id="PR00038">
    <property type="entry name" value="HTHLUXR"/>
</dbReference>
<dbReference type="SUPFAM" id="SSF52172">
    <property type="entry name" value="CheY-like"/>
    <property type="match status" value="1"/>
</dbReference>
<dbReference type="Pfam" id="PF00196">
    <property type="entry name" value="GerE"/>
    <property type="match status" value="1"/>
</dbReference>
<accession>A0A2S7XPL8</accession>
<protein>
    <submittedName>
        <fullName evidence="6">Two-component system response regulator NarL</fullName>
    </submittedName>
</protein>
<feature type="domain" description="Response regulatory" evidence="5">
    <location>
        <begin position="2"/>
        <end position="116"/>
    </location>
</feature>
<evidence type="ECO:0000259" key="5">
    <source>
        <dbReference type="PROSITE" id="PS50110"/>
    </source>
</evidence>
<dbReference type="PROSITE" id="PS50110">
    <property type="entry name" value="RESPONSE_REGULATORY"/>
    <property type="match status" value="1"/>
</dbReference>
<dbReference type="CDD" id="cd17535">
    <property type="entry name" value="REC_NarL-like"/>
    <property type="match status" value="1"/>
</dbReference>
<evidence type="ECO:0000256" key="1">
    <source>
        <dbReference type="ARBA" id="ARBA00022553"/>
    </source>
</evidence>
<keyword evidence="2" id="KW-0238">DNA-binding</keyword>
<dbReference type="PROSITE" id="PS50043">
    <property type="entry name" value="HTH_LUXR_2"/>
    <property type="match status" value="1"/>
</dbReference>
<evidence type="ECO:0000313" key="6">
    <source>
        <dbReference type="EMBL" id="PQJ95684.1"/>
    </source>
</evidence>
<evidence type="ECO:0000259" key="4">
    <source>
        <dbReference type="PROSITE" id="PS50043"/>
    </source>
</evidence>
<dbReference type="CDD" id="cd06170">
    <property type="entry name" value="LuxR_C_like"/>
    <property type="match status" value="1"/>
</dbReference>
<reference evidence="6 7" key="1">
    <citation type="submission" date="2018-01" db="EMBL/GenBank/DDBJ databases">
        <title>The complete genome sequence of Chromatium okenii LaCa, a purple sulfur bacterium with a turbulent life.</title>
        <authorList>
            <person name="Luedin S.M."/>
            <person name="Liechti N."/>
            <person name="Storelli N."/>
            <person name="Danza F."/>
            <person name="Wittwer M."/>
            <person name="Pothier J.F."/>
            <person name="Tonolla M.A."/>
        </authorList>
    </citation>
    <scope>NUCLEOTIDE SEQUENCE [LARGE SCALE GENOMIC DNA]</scope>
    <source>
        <strain evidence="6 7">LaCa</strain>
    </source>
</reference>
<dbReference type="Proteomes" id="UP000239936">
    <property type="component" value="Unassembled WGS sequence"/>
</dbReference>
<dbReference type="SUPFAM" id="SSF46894">
    <property type="entry name" value="C-terminal effector domain of the bipartite response regulators"/>
    <property type="match status" value="1"/>
</dbReference>
<dbReference type="OrthoDB" id="9796655at2"/>
<dbReference type="GO" id="GO:0003677">
    <property type="term" value="F:DNA binding"/>
    <property type="evidence" value="ECO:0007669"/>
    <property type="project" value="UniProtKB-KW"/>
</dbReference>
<dbReference type="EMBL" id="PPGH01000037">
    <property type="protein sequence ID" value="PQJ95684.1"/>
    <property type="molecule type" value="Genomic_DNA"/>
</dbReference>
<organism evidence="6 7">
    <name type="scientific">Chromatium okenii</name>
    <dbReference type="NCBI Taxonomy" id="61644"/>
    <lineage>
        <taxon>Bacteria</taxon>
        <taxon>Pseudomonadati</taxon>
        <taxon>Pseudomonadota</taxon>
        <taxon>Gammaproteobacteria</taxon>
        <taxon>Chromatiales</taxon>
        <taxon>Chromatiaceae</taxon>
        <taxon>Chromatium</taxon>
    </lineage>
</organism>
<dbReference type="Pfam" id="PF00072">
    <property type="entry name" value="Response_reg"/>
    <property type="match status" value="1"/>
</dbReference>
<dbReference type="InterPro" id="IPR039420">
    <property type="entry name" value="WalR-like"/>
</dbReference>
<gene>
    <name evidence="6" type="ORF">CXB77_16590</name>
</gene>
<dbReference type="PROSITE" id="PS00622">
    <property type="entry name" value="HTH_LUXR_1"/>
    <property type="match status" value="1"/>
</dbReference>
<dbReference type="SMART" id="SM00448">
    <property type="entry name" value="REC"/>
    <property type="match status" value="1"/>
</dbReference>
<sequence>MRVLLIDDHALFRCGLQELLERRGLEVIAVGDAASGLQRVIDTSPDVILLDMRMPQLSGLELLRQLRAAQQMMPIAMLTTSAEERDVIESLQSGAQGYLLKDMEPEALIAALGEIVQGRTVVAPELAIVLARAVQAEARGIQSSSRIADLTPREQEILCHLAEGQSNKAIARQLGISDGTVKLHVKAILRKLDVHSRVEAAVIAVERELCNRSLNHGNHGQ</sequence>
<feature type="modified residue" description="4-aspartylphosphate" evidence="3">
    <location>
        <position position="51"/>
    </location>
</feature>
<evidence type="ECO:0000256" key="3">
    <source>
        <dbReference type="PROSITE-ProRule" id="PRU00169"/>
    </source>
</evidence>
<dbReference type="InterPro" id="IPR000792">
    <property type="entry name" value="Tscrpt_reg_LuxR_C"/>
</dbReference>
<keyword evidence="7" id="KW-1185">Reference proteome</keyword>
<dbReference type="PANTHER" id="PTHR43214">
    <property type="entry name" value="TWO-COMPONENT RESPONSE REGULATOR"/>
    <property type="match status" value="1"/>
</dbReference>
<evidence type="ECO:0000313" key="7">
    <source>
        <dbReference type="Proteomes" id="UP000239936"/>
    </source>
</evidence>
<comment type="caution">
    <text evidence="6">The sequence shown here is derived from an EMBL/GenBank/DDBJ whole genome shotgun (WGS) entry which is preliminary data.</text>
</comment>
<dbReference type="GO" id="GO:0000160">
    <property type="term" value="P:phosphorelay signal transduction system"/>
    <property type="evidence" value="ECO:0007669"/>
    <property type="project" value="InterPro"/>
</dbReference>
<dbReference type="InterPro" id="IPR011006">
    <property type="entry name" value="CheY-like_superfamily"/>
</dbReference>
<dbReference type="InterPro" id="IPR016032">
    <property type="entry name" value="Sig_transdc_resp-reg_C-effctor"/>
</dbReference>